<dbReference type="Proteomes" id="UP000244896">
    <property type="component" value="Chromosome"/>
</dbReference>
<evidence type="ECO:0000256" key="1">
    <source>
        <dbReference type="SAM" id="MobiDB-lite"/>
    </source>
</evidence>
<sequence>MVAPPCVARFARDLRKRAETLDCPNKADARTDSTKKQTPSDITSQATAKTAIVPNRNLR</sequence>
<organism evidence="2 3">
    <name type="scientific">Ereboglobus luteus</name>
    <dbReference type="NCBI Taxonomy" id="1796921"/>
    <lineage>
        <taxon>Bacteria</taxon>
        <taxon>Pseudomonadati</taxon>
        <taxon>Verrucomicrobiota</taxon>
        <taxon>Opitutia</taxon>
        <taxon>Opitutales</taxon>
        <taxon>Opitutaceae</taxon>
        <taxon>Ereboglobus</taxon>
    </lineage>
</organism>
<evidence type="ECO:0000313" key="3">
    <source>
        <dbReference type="Proteomes" id="UP000244896"/>
    </source>
</evidence>
<proteinExistence type="predicted"/>
<accession>A0A2U8E4B8</accession>
<evidence type="ECO:0000313" key="2">
    <source>
        <dbReference type="EMBL" id="AWI09660.1"/>
    </source>
</evidence>
<feature type="compositionally biased region" description="Polar residues" evidence="1">
    <location>
        <begin position="36"/>
        <end position="48"/>
    </location>
</feature>
<dbReference type="KEGG" id="elut:CKA38_10720"/>
<gene>
    <name evidence="2" type="ORF">CKA38_10720</name>
</gene>
<protein>
    <submittedName>
        <fullName evidence="2">Uncharacterized protein</fullName>
    </submittedName>
</protein>
<feature type="compositionally biased region" description="Basic and acidic residues" evidence="1">
    <location>
        <begin position="25"/>
        <end position="35"/>
    </location>
</feature>
<reference evidence="2 3" key="1">
    <citation type="journal article" date="2018" name="Syst. Appl. Microbiol.">
        <title>Ereboglobus luteus gen. nov. sp. nov. from cockroach guts, and new insights into the oxygen relationship of the genera Opitutus and Didymococcus (Verrucomicrobia: Opitutaceae).</title>
        <authorList>
            <person name="Tegtmeier D."/>
            <person name="Belitz A."/>
            <person name="Radek R."/>
            <person name="Heimerl T."/>
            <person name="Brune A."/>
        </authorList>
    </citation>
    <scope>NUCLEOTIDE SEQUENCE [LARGE SCALE GENOMIC DNA]</scope>
    <source>
        <strain evidence="2 3">Ho45</strain>
    </source>
</reference>
<dbReference type="AlphaFoldDB" id="A0A2U8E4B8"/>
<keyword evidence="3" id="KW-1185">Reference proteome</keyword>
<name>A0A2U8E4B8_9BACT</name>
<dbReference type="EMBL" id="CP023004">
    <property type="protein sequence ID" value="AWI09660.1"/>
    <property type="molecule type" value="Genomic_DNA"/>
</dbReference>
<feature type="region of interest" description="Disordered" evidence="1">
    <location>
        <begin position="25"/>
        <end position="59"/>
    </location>
</feature>